<evidence type="ECO:0000259" key="1">
    <source>
        <dbReference type="Pfam" id="PF01966"/>
    </source>
</evidence>
<comment type="caution">
    <text evidence="2">The sequence shown here is derived from an EMBL/GenBank/DDBJ whole genome shotgun (WGS) entry which is preliminary data.</text>
</comment>
<proteinExistence type="predicted"/>
<dbReference type="InterPro" id="IPR003607">
    <property type="entry name" value="HD/PDEase_dom"/>
</dbReference>
<gene>
    <name evidence="2" type="ORF">ENU74_01860</name>
</gene>
<evidence type="ECO:0000313" key="2">
    <source>
        <dbReference type="EMBL" id="HGK63334.1"/>
    </source>
</evidence>
<dbReference type="AlphaFoldDB" id="A0A7V3ZU91"/>
<dbReference type="InterPro" id="IPR006674">
    <property type="entry name" value="HD_domain"/>
</dbReference>
<dbReference type="PANTHER" id="PTHR38659:SF1">
    <property type="entry name" value="METAL DEPENDENT PHOSPHOHYDROLASE"/>
    <property type="match status" value="1"/>
</dbReference>
<dbReference type="CDD" id="cd00077">
    <property type="entry name" value="HDc"/>
    <property type="match status" value="1"/>
</dbReference>
<protein>
    <submittedName>
        <fullName evidence="2">HDIG domain-containing protein</fullName>
    </submittedName>
</protein>
<dbReference type="SUPFAM" id="SSF109604">
    <property type="entry name" value="HD-domain/PDEase-like"/>
    <property type="match status" value="1"/>
</dbReference>
<dbReference type="EMBL" id="DTDR01000055">
    <property type="protein sequence ID" value="HGK63334.1"/>
    <property type="molecule type" value="Genomic_DNA"/>
</dbReference>
<feature type="domain" description="HD" evidence="1">
    <location>
        <begin position="21"/>
        <end position="108"/>
    </location>
</feature>
<name>A0A7V3ZU91_UNCW3</name>
<dbReference type="NCBIfam" id="TIGR00277">
    <property type="entry name" value="HDIG"/>
    <property type="match status" value="1"/>
</dbReference>
<dbReference type="InterPro" id="IPR006675">
    <property type="entry name" value="HDIG_dom"/>
</dbReference>
<dbReference type="Gene3D" id="1.10.3210.10">
    <property type="entry name" value="Hypothetical protein af1432"/>
    <property type="match status" value="1"/>
</dbReference>
<dbReference type="PANTHER" id="PTHR38659">
    <property type="entry name" value="METAL-DEPENDENT PHOSPHOHYDROLASE"/>
    <property type="match status" value="1"/>
</dbReference>
<organism evidence="2">
    <name type="scientific">candidate division WOR-3 bacterium</name>
    <dbReference type="NCBI Taxonomy" id="2052148"/>
    <lineage>
        <taxon>Bacteria</taxon>
        <taxon>Bacteria division WOR-3</taxon>
    </lineage>
</organism>
<accession>A0A7V3ZU91</accession>
<reference evidence="2" key="1">
    <citation type="journal article" date="2020" name="mSystems">
        <title>Genome- and Community-Level Interaction Insights into Carbon Utilization and Element Cycling Functions of Hydrothermarchaeota in Hydrothermal Sediment.</title>
        <authorList>
            <person name="Zhou Z."/>
            <person name="Liu Y."/>
            <person name="Xu W."/>
            <person name="Pan J."/>
            <person name="Luo Z.H."/>
            <person name="Li M."/>
        </authorList>
    </citation>
    <scope>NUCLEOTIDE SEQUENCE [LARGE SCALE GENOMIC DNA]</scope>
    <source>
        <strain evidence="2">SpSt-697</strain>
    </source>
</reference>
<sequence length="182" mass="20899">MKREEALTLINQHVKNENLKKHLLAVEACMKALAKYFNEDEEKWGLCGLLHDLDYEETNRQPEKHGILTVEILKKENFADQEVLNGILAHCEKKIPENKLEKSIYAIDPLTGLIIAACLMHPEKKLKSLDVGFILRRFKEKKFAAGANREQIKKCEELGLSLENFIEICLKAMQDIDKELGL</sequence>
<dbReference type="Pfam" id="PF01966">
    <property type="entry name" value="HD"/>
    <property type="match status" value="1"/>
</dbReference>